<sequence length="127" mass="14187">MAYVRFQSAEPTAEGRHPGFFGLINTFSRAGRLTAEQEEFRRTNHAWYESHYTNPTTADPTVYDHSVNPGATAWFKESAEALVARAAGYLEILDAHGIRCDKLVSHEAPGRIVYEDDDQIVVVPFSA</sequence>
<protein>
    <submittedName>
        <fullName evidence="1">Uncharacterized protein</fullName>
    </submittedName>
</protein>
<proteinExistence type="predicted"/>
<evidence type="ECO:0000313" key="2">
    <source>
        <dbReference type="Proteomes" id="UP000649955"/>
    </source>
</evidence>
<accession>A0ABQ3KJ23</accession>
<reference evidence="2" key="1">
    <citation type="journal article" date="2019" name="Int. J. Syst. Evol. Microbiol.">
        <title>The Global Catalogue of Microorganisms (GCM) 10K type strain sequencing project: providing services to taxonomists for standard genome sequencing and annotation.</title>
        <authorList>
            <consortium name="The Broad Institute Genomics Platform"/>
            <consortium name="The Broad Institute Genome Sequencing Center for Infectious Disease"/>
            <person name="Wu L."/>
            <person name="Ma J."/>
        </authorList>
    </citation>
    <scope>NUCLEOTIDE SEQUENCE [LARGE SCALE GENOMIC DNA]</scope>
    <source>
        <strain evidence="2">CGMCC 4.7680</strain>
    </source>
</reference>
<evidence type="ECO:0000313" key="1">
    <source>
        <dbReference type="EMBL" id="GHG18548.1"/>
    </source>
</evidence>
<gene>
    <name evidence="1" type="ORF">GCM10017567_41130</name>
</gene>
<organism evidence="1 2">
    <name type="scientific">Amycolatopsis bullii</name>
    <dbReference type="NCBI Taxonomy" id="941987"/>
    <lineage>
        <taxon>Bacteria</taxon>
        <taxon>Bacillati</taxon>
        <taxon>Actinomycetota</taxon>
        <taxon>Actinomycetes</taxon>
        <taxon>Pseudonocardiales</taxon>
        <taxon>Pseudonocardiaceae</taxon>
        <taxon>Amycolatopsis</taxon>
    </lineage>
</organism>
<dbReference type="Proteomes" id="UP000649955">
    <property type="component" value="Unassembled WGS sequence"/>
</dbReference>
<keyword evidence="2" id="KW-1185">Reference proteome</keyword>
<comment type="caution">
    <text evidence="1">The sequence shown here is derived from an EMBL/GenBank/DDBJ whole genome shotgun (WGS) entry which is preliminary data.</text>
</comment>
<dbReference type="EMBL" id="BNAW01000017">
    <property type="protein sequence ID" value="GHG18548.1"/>
    <property type="molecule type" value="Genomic_DNA"/>
</dbReference>
<dbReference type="RefSeq" id="WP_191312410.1">
    <property type="nucleotide sequence ID" value="NZ_BNAW01000017.1"/>
</dbReference>
<name>A0ABQ3KJ23_9PSEU</name>